<sequence>MATADQALGPPLAQPQPEQQTNKLPYKDNIAAAFDHFWMRWWDITQTRATTKTSRPPTRLPAQSPAPKHTAKPMTGARRQEVRGAKPRPQGRTSHTRSRQPERRQHRRATLHSPPLLKAKRRHTRRANTRSTADGAKRACQHIIHQRRCKAATSSQKDFDPTFNRNSETLTRRAVAGEGKPLSRHSSVGVPAIQSTHVGLGNNGGDPPHLLTRGSEDPWDFPVCALPEPTTGVG</sequence>
<evidence type="ECO:0000256" key="1">
    <source>
        <dbReference type="SAM" id="MobiDB-lite"/>
    </source>
</evidence>
<dbReference type="Proteomes" id="UP001295444">
    <property type="component" value="Chromosome 01"/>
</dbReference>
<feature type="region of interest" description="Disordered" evidence="1">
    <location>
        <begin position="49"/>
        <end position="187"/>
    </location>
</feature>
<name>A0AAD1R413_PELCU</name>
<proteinExistence type="predicted"/>
<dbReference type="EMBL" id="OW240912">
    <property type="protein sequence ID" value="CAH2222655.1"/>
    <property type="molecule type" value="Genomic_DNA"/>
</dbReference>
<feature type="compositionally biased region" description="Basic residues" evidence="1">
    <location>
        <begin position="94"/>
        <end position="110"/>
    </location>
</feature>
<feature type="region of interest" description="Disordered" evidence="1">
    <location>
        <begin position="1"/>
        <end position="26"/>
    </location>
</feature>
<organism evidence="2 3">
    <name type="scientific">Pelobates cultripes</name>
    <name type="common">Western spadefoot toad</name>
    <dbReference type="NCBI Taxonomy" id="61616"/>
    <lineage>
        <taxon>Eukaryota</taxon>
        <taxon>Metazoa</taxon>
        <taxon>Chordata</taxon>
        <taxon>Craniata</taxon>
        <taxon>Vertebrata</taxon>
        <taxon>Euteleostomi</taxon>
        <taxon>Amphibia</taxon>
        <taxon>Batrachia</taxon>
        <taxon>Anura</taxon>
        <taxon>Pelobatoidea</taxon>
        <taxon>Pelobatidae</taxon>
        <taxon>Pelobates</taxon>
    </lineage>
</organism>
<evidence type="ECO:0000313" key="2">
    <source>
        <dbReference type="EMBL" id="CAH2222655.1"/>
    </source>
</evidence>
<reference evidence="2" key="1">
    <citation type="submission" date="2022-03" db="EMBL/GenBank/DDBJ databases">
        <authorList>
            <person name="Alioto T."/>
            <person name="Alioto T."/>
            <person name="Gomez Garrido J."/>
        </authorList>
    </citation>
    <scope>NUCLEOTIDE SEQUENCE</scope>
</reference>
<evidence type="ECO:0000313" key="3">
    <source>
        <dbReference type="Proteomes" id="UP001295444"/>
    </source>
</evidence>
<feature type="region of interest" description="Disordered" evidence="1">
    <location>
        <begin position="199"/>
        <end position="234"/>
    </location>
</feature>
<dbReference type="AlphaFoldDB" id="A0AAD1R413"/>
<feature type="compositionally biased region" description="Low complexity" evidence="1">
    <location>
        <begin position="1"/>
        <end position="20"/>
    </location>
</feature>
<protein>
    <submittedName>
        <fullName evidence="2">Uncharacterized protein</fullName>
    </submittedName>
</protein>
<keyword evidence="3" id="KW-1185">Reference proteome</keyword>
<accession>A0AAD1R413</accession>
<gene>
    <name evidence="2" type="ORF">PECUL_23A050750</name>
</gene>
<feature type="compositionally biased region" description="Basic residues" evidence="1">
    <location>
        <begin position="118"/>
        <end position="128"/>
    </location>
</feature>